<feature type="transmembrane region" description="Helical" evidence="8">
    <location>
        <begin position="524"/>
        <end position="540"/>
    </location>
</feature>
<protein>
    <submittedName>
        <fullName evidence="11">FUSC family protein</fullName>
    </submittedName>
</protein>
<dbReference type="Pfam" id="PF13515">
    <property type="entry name" value="FUSC_2"/>
    <property type="match status" value="1"/>
</dbReference>
<dbReference type="InterPro" id="IPR049453">
    <property type="entry name" value="Memb_transporter_dom"/>
</dbReference>
<dbReference type="InterPro" id="IPR013099">
    <property type="entry name" value="K_chnl_dom"/>
</dbReference>
<accession>A0ABR8UYF7</accession>
<feature type="domain" description="Integral membrane bound transporter" evidence="10">
    <location>
        <begin position="833"/>
        <end position="957"/>
    </location>
</feature>
<evidence type="ECO:0000256" key="8">
    <source>
        <dbReference type="SAM" id="Phobius"/>
    </source>
</evidence>
<feature type="domain" description="Potassium channel" evidence="9">
    <location>
        <begin position="91"/>
        <end position="156"/>
    </location>
</feature>
<evidence type="ECO:0000256" key="3">
    <source>
        <dbReference type="ARBA" id="ARBA00022692"/>
    </source>
</evidence>
<keyword evidence="5 8" id="KW-0472">Membrane</keyword>
<feature type="transmembrane region" description="Helical" evidence="8">
    <location>
        <begin position="500"/>
        <end position="518"/>
    </location>
</feature>
<evidence type="ECO:0000259" key="9">
    <source>
        <dbReference type="Pfam" id="PF07885"/>
    </source>
</evidence>
<comment type="similarity">
    <text evidence="6">Belongs to the YccS/YhfK family.</text>
</comment>
<feature type="transmembrane region" description="Helical" evidence="8">
    <location>
        <begin position="5"/>
        <end position="24"/>
    </location>
</feature>
<evidence type="ECO:0000256" key="4">
    <source>
        <dbReference type="ARBA" id="ARBA00022989"/>
    </source>
</evidence>
<dbReference type="EMBL" id="JACSQE010000002">
    <property type="protein sequence ID" value="MBD7997588.1"/>
    <property type="molecule type" value="Genomic_DNA"/>
</dbReference>
<keyword evidence="2" id="KW-1003">Cell membrane</keyword>
<feature type="transmembrane region" description="Helical" evidence="8">
    <location>
        <begin position="66"/>
        <end position="89"/>
    </location>
</feature>
<evidence type="ECO:0000259" key="10">
    <source>
        <dbReference type="Pfam" id="PF13515"/>
    </source>
</evidence>
<feature type="transmembrane region" description="Helical" evidence="8">
    <location>
        <begin position="944"/>
        <end position="962"/>
    </location>
</feature>
<keyword evidence="3 8" id="KW-0812">Transmembrane</keyword>
<feature type="transmembrane region" description="Helical" evidence="8">
    <location>
        <begin position="911"/>
        <end position="932"/>
    </location>
</feature>
<dbReference type="Pfam" id="PF07885">
    <property type="entry name" value="Ion_trans_2"/>
    <property type="match status" value="1"/>
</dbReference>
<name>A0ABR8UYF7_9CELL</name>
<evidence type="ECO:0000256" key="2">
    <source>
        <dbReference type="ARBA" id="ARBA00022475"/>
    </source>
</evidence>
<feature type="transmembrane region" description="Helical" evidence="8">
    <location>
        <begin position="450"/>
        <end position="467"/>
    </location>
</feature>
<dbReference type="RefSeq" id="WP_191789313.1">
    <property type="nucleotide sequence ID" value="NZ_JACSQE010000002.1"/>
</dbReference>
<feature type="transmembrane region" description="Helical" evidence="8">
    <location>
        <begin position="143"/>
        <end position="163"/>
    </location>
</feature>
<dbReference type="PANTHER" id="PTHR30509:SF9">
    <property type="entry name" value="MULTIDRUG RESISTANCE PROTEIN MDTO"/>
    <property type="match status" value="1"/>
</dbReference>
<feature type="transmembrane region" description="Helical" evidence="8">
    <location>
        <begin position="572"/>
        <end position="593"/>
    </location>
</feature>
<dbReference type="Proteomes" id="UP000633601">
    <property type="component" value="Unassembled WGS sequence"/>
</dbReference>
<feature type="region of interest" description="Disordered" evidence="7">
    <location>
        <begin position="723"/>
        <end position="744"/>
    </location>
</feature>
<evidence type="ECO:0000256" key="1">
    <source>
        <dbReference type="ARBA" id="ARBA00004651"/>
    </source>
</evidence>
<dbReference type="SUPFAM" id="SSF81324">
    <property type="entry name" value="Voltage-gated potassium channels"/>
    <property type="match status" value="1"/>
</dbReference>
<feature type="transmembrane region" description="Helical" evidence="8">
    <location>
        <begin position="547"/>
        <end position="566"/>
    </location>
</feature>
<reference evidence="11 12" key="1">
    <citation type="submission" date="2020-08" db="EMBL/GenBank/DDBJ databases">
        <title>A Genomic Blueprint of the Chicken Gut Microbiome.</title>
        <authorList>
            <person name="Gilroy R."/>
            <person name="Ravi A."/>
            <person name="Getino M."/>
            <person name="Pursley I."/>
            <person name="Horton D.L."/>
            <person name="Alikhan N.-F."/>
            <person name="Baker D."/>
            <person name="Gharbi K."/>
            <person name="Hall N."/>
            <person name="Watson M."/>
            <person name="Adriaenssens E.M."/>
            <person name="Foster-Nyarko E."/>
            <person name="Jarju S."/>
            <person name="Secka A."/>
            <person name="Antonio M."/>
            <person name="Oren A."/>
            <person name="Chaudhuri R."/>
            <person name="La Ragione R.M."/>
            <person name="Hildebrand F."/>
            <person name="Pallen M.J."/>
        </authorList>
    </citation>
    <scope>NUCLEOTIDE SEQUENCE [LARGE SCALE GENOMIC DNA]</scope>
    <source>
        <strain evidence="11 12">Sa2CUA8</strain>
    </source>
</reference>
<proteinExistence type="inferred from homology"/>
<comment type="subcellular location">
    <subcellularLocation>
        <location evidence="1">Cell membrane</location>
        <topology evidence="1">Multi-pass membrane protein</topology>
    </subcellularLocation>
</comment>
<keyword evidence="4 8" id="KW-1133">Transmembrane helix</keyword>
<dbReference type="PANTHER" id="PTHR30509">
    <property type="entry name" value="P-HYDROXYBENZOIC ACID EFFLUX PUMP SUBUNIT-RELATED"/>
    <property type="match status" value="1"/>
</dbReference>
<gene>
    <name evidence="11" type="ORF">H9640_03365</name>
</gene>
<organism evidence="11 12">
    <name type="scientific">Oerskovia gallyi</name>
    <dbReference type="NCBI Taxonomy" id="2762226"/>
    <lineage>
        <taxon>Bacteria</taxon>
        <taxon>Bacillati</taxon>
        <taxon>Actinomycetota</taxon>
        <taxon>Actinomycetes</taxon>
        <taxon>Micrococcales</taxon>
        <taxon>Cellulomonadaceae</taxon>
        <taxon>Oerskovia</taxon>
    </lineage>
</organism>
<feature type="transmembrane region" description="Helical" evidence="8">
    <location>
        <begin position="875"/>
        <end position="905"/>
    </location>
</feature>
<evidence type="ECO:0000313" key="11">
    <source>
        <dbReference type="EMBL" id="MBD7997588.1"/>
    </source>
</evidence>
<keyword evidence="12" id="KW-1185">Reference proteome</keyword>
<comment type="caution">
    <text evidence="11">The sequence shown here is derived from an EMBL/GenBank/DDBJ whole genome shotgun (WGS) entry which is preliminary data.</text>
</comment>
<dbReference type="Gene3D" id="1.10.287.70">
    <property type="match status" value="1"/>
</dbReference>
<evidence type="ECO:0000256" key="5">
    <source>
        <dbReference type="ARBA" id="ARBA00023136"/>
    </source>
</evidence>
<evidence type="ECO:0000256" key="7">
    <source>
        <dbReference type="SAM" id="MobiDB-lite"/>
    </source>
</evidence>
<evidence type="ECO:0000313" key="12">
    <source>
        <dbReference type="Proteomes" id="UP000633601"/>
    </source>
</evidence>
<evidence type="ECO:0000256" key="6">
    <source>
        <dbReference type="ARBA" id="ARBA00043993"/>
    </source>
</evidence>
<sequence length="1155" mass="124743">METVWLVLGIVILALTLLDVFLTALNYDESGFIAGPLAAGQWRLLRRVTRRMSRRWRPLALRQVTGLQIMVTVVAWLFGVILGFGLIYYGQMTKTAFSVSGTGASLDFFNAMYFSAAQLSTVGGSSLTAETDVLRFLSIAETLTGVVLVSLILTFLLGVYDVIRDLRALSAQFFSAERGAGSPVASLAPFFQQGEPSGLDGHVDGIADSFSSYTDGLRLHHAAYYFQSGRDQFALPYAIRMLGGTLGALRWGLPAGHPATATPGLVPLTFQFLEFGEYLQKRLRWTSHAVPEVVSSDEFAGLARSGHHRGRQDEWVARFVELDRDMADLAGIEPLTDLDDAYRRYTQWLPFAYRAQQITFAVSRDLDYQPIIVTDKPVSILHTDDALVLRFLEEDVPGPVVGPGAGPVADPSEPAERSARSRISRWETFVDQHVSLVDPGYARLRGAGRAVLAASAAVVSLYVLFEATGRDGLQPAMFGGFVAMLSTGISVDKTQRGRKVTSILLIAPVSLVVVLGALVSRSPVWTAVLVVAVAGLGVWVGRFGPRWAALGQVTFVAYYFALILRLHLTEVLLYITAAALGVVWAWVLNYVILPERPLKVLRGGIDGFGRRLVTSMDALVDAVSWARWDPDIVKRVRLDMRELHRGAAFLAGQLTGGENATGIEPARSAEVRLHLFDTELAAVNLMTAARNVTGTAIPLELRGRLAGRIELLQAHLAEIAARPVDGSPPAAPATQLAPWQGDRPPAEWPQAARLLYQACTELYRAADVLRTAEVSSLDPDAPPLATVDPDGTQDDEAALDELVAPSAPPQDGKVPMSPVTKRAVQAAVATGAALGIGEAVSTTHQYWATISAYQVLGGTDGETFVKGAQRIAGTVLGAAVGFGVAIWTGADPAIVLPLIAVAIFASRYYQQVSPAVSSFWMTMFFALLYEFLGRLTTLAVEVRILETLFGAAVALAVAWFVFPTRTRTKLNKDVATLLRDVEIVITAGLERLAGGTKISRKAIEKHLLVITQDVRRVNATAAPLRRAAGALEVGGIEGRLTAVWSLTYYTRHLARAVERMIEAGADVSSEDWDRLRRTTSANISALRAVLADRLPGTVEETLDFGSEYDPTGPPTRPQDVVLRQVERINQTLVVLIESIAPGATGKGEEAASAPL</sequence>